<reference evidence="1 2" key="1">
    <citation type="journal article" date="2019" name="Int. J. Syst. Evol. Microbiol.">
        <title>The Global Catalogue of Microorganisms (GCM) 10K type strain sequencing project: providing services to taxonomists for standard genome sequencing and annotation.</title>
        <authorList>
            <consortium name="The Broad Institute Genomics Platform"/>
            <consortium name="The Broad Institute Genome Sequencing Center for Infectious Disease"/>
            <person name="Wu L."/>
            <person name="Ma J."/>
        </authorList>
    </citation>
    <scope>NUCLEOTIDE SEQUENCE [LARGE SCALE GENOMIC DNA]</scope>
    <source>
        <strain evidence="1 2">JCM 4087</strain>
    </source>
</reference>
<dbReference type="InterPro" id="IPR027417">
    <property type="entry name" value="P-loop_NTPase"/>
</dbReference>
<keyword evidence="2" id="KW-1185">Reference proteome</keyword>
<proteinExistence type="predicted"/>
<evidence type="ECO:0000313" key="1">
    <source>
        <dbReference type="EMBL" id="GAA2925054.1"/>
    </source>
</evidence>
<dbReference type="EMBL" id="BAAAXZ010000080">
    <property type="protein sequence ID" value="GAA2925054.1"/>
    <property type="molecule type" value="Genomic_DNA"/>
</dbReference>
<gene>
    <name evidence="1" type="ORF">GCM10020221_21260</name>
</gene>
<name>A0ABN3WS75_STRTU</name>
<sequence>MNAHDALADLVISSKLVPPDVSHAIHRPRLVERLDRGVAGRLTLVIGPAGSGKNWLLSSWARTSGRLPGPLAWLTLDEEDDDPLRLCAHLIAALRGAVARVGGAAPLAVTVPPLASADSVGCLVTQLLNQLAQLPSPVVLVVENLHELTDGPASALVLRLVRHAPERLRLVLSARTVPELALRGLRLRGELTEIRSAELAFRMPELRELLAARSVDLPEAEAGRLLSGTGGQPLALRLALATLPDGDARSWPPCPSSSTWSICAGR</sequence>
<dbReference type="Gene3D" id="3.40.50.300">
    <property type="entry name" value="P-loop containing nucleotide triphosphate hydrolases"/>
    <property type="match status" value="1"/>
</dbReference>
<protein>
    <recommendedName>
        <fullName evidence="3">LuxR family transcriptional regulator</fullName>
    </recommendedName>
</protein>
<accession>A0ABN3WS75</accession>
<organism evidence="1 2">
    <name type="scientific">Streptomyces thioluteus</name>
    <dbReference type="NCBI Taxonomy" id="66431"/>
    <lineage>
        <taxon>Bacteria</taxon>
        <taxon>Bacillati</taxon>
        <taxon>Actinomycetota</taxon>
        <taxon>Actinomycetes</taxon>
        <taxon>Kitasatosporales</taxon>
        <taxon>Streptomycetaceae</taxon>
        <taxon>Streptomyces</taxon>
    </lineage>
</organism>
<dbReference type="RefSeq" id="WP_344962568.1">
    <property type="nucleotide sequence ID" value="NZ_BAAAXZ010000080.1"/>
</dbReference>
<dbReference type="SUPFAM" id="SSF52540">
    <property type="entry name" value="P-loop containing nucleoside triphosphate hydrolases"/>
    <property type="match status" value="1"/>
</dbReference>
<evidence type="ECO:0008006" key="3">
    <source>
        <dbReference type="Google" id="ProtNLM"/>
    </source>
</evidence>
<dbReference type="Proteomes" id="UP001501102">
    <property type="component" value="Unassembled WGS sequence"/>
</dbReference>
<evidence type="ECO:0000313" key="2">
    <source>
        <dbReference type="Proteomes" id="UP001501102"/>
    </source>
</evidence>
<comment type="caution">
    <text evidence="1">The sequence shown here is derived from an EMBL/GenBank/DDBJ whole genome shotgun (WGS) entry which is preliminary data.</text>
</comment>